<evidence type="ECO:0000313" key="3">
    <source>
        <dbReference type="Proteomes" id="UP000215694"/>
    </source>
</evidence>
<feature type="transmembrane region" description="Helical" evidence="1">
    <location>
        <begin position="6"/>
        <end position="35"/>
    </location>
</feature>
<reference evidence="2 3" key="1">
    <citation type="journal article" date="2017" name="Genome Announc.">
        <title>Draft Genome Sequence of Romboutsia weinsteinii sp. nov. Strain CCRI-19649(T) Isolated from Surface Water.</title>
        <authorList>
            <person name="Maheux A.F."/>
            <person name="Boudreau D.K."/>
            <person name="Berube E."/>
            <person name="Boissinot M."/>
            <person name="Cantin P."/>
            <person name="Raymond F."/>
            <person name="Corbeil J."/>
            <person name="Omar R.F."/>
            <person name="Bergeron M.G."/>
        </authorList>
    </citation>
    <scope>NUCLEOTIDE SEQUENCE [LARGE SCALE GENOMIC DNA]</scope>
    <source>
        <strain evidence="2 3">CCRI-19649</strain>
    </source>
</reference>
<dbReference type="Gene3D" id="1.10.1760.20">
    <property type="match status" value="1"/>
</dbReference>
<evidence type="ECO:0008006" key="4">
    <source>
        <dbReference type="Google" id="ProtNLM"/>
    </source>
</evidence>
<keyword evidence="1" id="KW-0472">Membrane</keyword>
<name>A0A371IZA5_9FIRM</name>
<evidence type="ECO:0000313" key="2">
    <source>
        <dbReference type="EMBL" id="RDY25813.1"/>
    </source>
</evidence>
<gene>
    <name evidence="2" type="ORF">CHL78_016315</name>
</gene>
<dbReference type="AlphaFoldDB" id="A0A371IZA5"/>
<proteinExistence type="predicted"/>
<protein>
    <recommendedName>
        <fullName evidence="4">DUF2232 domain-containing protein</fullName>
    </recommendedName>
</protein>
<sequence length="163" mass="18560">MSRRVAYGGILLAINIILLLLTNIIPINTLFFMGLASLPISIVIMEFGPSTGIGFYIGSVILGYLVMTSKAQWLLYACTFGVYGIIKYAIERDRPIFIEMILKLLFANIVMIILSILLNAFVYIPINLISILTFQVIFIVYDYMYTSFIDYYNTKIKKIIKNL</sequence>
<dbReference type="Proteomes" id="UP000215694">
    <property type="component" value="Unassembled WGS sequence"/>
</dbReference>
<feature type="transmembrane region" description="Helical" evidence="1">
    <location>
        <begin position="102"/>
        <end position="126"/>
    </location>
</feature>
<keyword evidence="3" id="KW-1185">Reference proteome</keyword>
<feature type="transmembrane region" description="Helical" evidence="1">
    <location>
        <begin position="132"/>
        <end position="152"/>
    </location>
</feature>
<keyword evidence="1" id="KW-1133">Transmembrane helix</keyword>
<dbReference type="RefSeq" id="WP_094367258.1">
    <property type="nucleotide sequence ID" value="NZ_NOJY02000046.1"/>
</dbReference>
<accession>A0A371IZA5</accession>
<comment type="caution">
    <text evidence="2">The sequence shown here is derived from an EMBL/GenBank/DDBJ whole genome shotgun (WGS) entry which is preliminary data.</text>
</comment>
<feature type="transmembrane region" description="Helical" evidence="1">
    <location>
        <begin position="47"/>
        <end position="67"/>
    </location>
</feature>
<dbReference type="OrthoDB" id="1708005at2"/>
<keyword evidence="1" id="KW-0812">Transmembrane</keyword>
<evidence type="ECO:0000256" key="1">
    <source>
        <dbReference type="SAM" id="Phobius"/>
    </source>
</evidence>
<organism evidence="2 3">
    <name type="scientific">Romboutsia weinsteinii</name>
    <dbReference type="NCBI Taxonomy" id="2020949"/>
    <lineage>
        <taxon>Bacteria</taxon>
        <taxon>Bacillati</taxon>
        <taxon>Bacillota</taxon>
        <taxon>Clostridia</taxon>
        <taxon>Peptostreptococcales</taxon>
        <taxon>Peptostreptococcaceae</taxon>
        <taxon>Romboutsia</taxon>
    </lineage>
</organism>
<dbReference type="EMBL" id="NOJY02000046">
    <property type="protein sequence ID" value="RDY25813.1"/>
    <property type="molecule type" value="Genomic_DNA"/>
</dbReference>